<sequence length="139" mass="15927">MKGWFTHDIASHKFDEDEFATWCRHFQLKNTKFVDPKSDEAVDALYWTGGIPCELSLLWEQEAASIVDKTGEYRSKRVGEMADSHGKFCHKLLPKEMLNLEECIARMALGLTRPQLEWTANFSISFANPKKGILTSLMN</sequence>
<proteinExistence type="predicted"/>
<keyword evidence="2" id="KW-1185">Reference proteome</keyword>
<accession>A0AAD5SUE7</accession>
<reference evidence="1" key="1">
    <citation type="submission" date="2020-05" db="EMBL/GenBank/DDBJ databases">
        <title>Phylogenomic resolution of chytrid fungi.</title>
        <authorList>
            <person name="Stajich J.E."/>
            <person name="Amses K."/>
            <person name="Simmons R."/>
            <person name="Seto K."/>
            <person name="Myers J."/>
            <person name="Bonds A."/>
            <person name="Quandt C.A."/>
            <person name="Barry K."/>
            <person name="Liu P."/>
            <person name="Grigoriev I."/>
            <person name="Longcore J.E."/>
            <person name="James T.Y."/>
        </authorList>
    </citation>
    <scope>NUCLEOTIDE SEQUENCE</scope>
    <source>
        <strain evidence="1">JEL0513</strain>
    </source>
</reference>
<dbReference type="EMBL" id="JADGJH010002399">
    <property type="protein sequence ID" value="KAJ3098696.1"/>
    <property type="molecule type" value="Genomic_DNA"/>
</dbReference>
<protein>
    <submittedName>
        <fullName evidence="1">Uncharacterized protein</fullName>
    </submittedName>
</protein>
<comment type="caution">
    <text evidence="1">The sequence shown here is derived from an EMBL/GenBank/DDBJ whole genome shotgun (WGS) entry which is preliminary data.</text>
</comment>
<evidence type="ECO:0000313" key="1">
    <source>
        <dbReference type="EMBL" id="KAJ3098696.1"/>
    </source>
</evidence>
<name>A0AAD5SUE7_9FUNG</name>
<dbReference type="Proteomes" id="UP001211907">
    <property type="component" value="Unassembled WGS sequence"/>
</dbReference>
<dbReference type="AlphaFoldDB" id="A0AAD5SUE7"/>
<gene>
    <name evidence="1" type="ORF">HK100_005032</name>
</gene>
<organism evidence="1 2">
    <name type="scientific">Physocladia obscura</name>
    <dbReference type="NCBI Taxonomy" id="109957"/>
    <lineage>
        <taxon>Eukaryota</taxon>
        <taxon>Fungi</taxon>
        <taxon>Fungi incertae sedis</taxon>
        <taxon>Chytridiomycota</taxon>
        <taxon>Chytridiomycota incertae sedis</taxon>
        <taxon>Chytridiomycetes</taxon>
        <taxon>Chytridiales</taxon>
        <taxon>Chytriomycetaceae</taxon>
        <taxon>Physocladia</taxon>
    </lineage>
</organism>
<evidence type="ECO:0000313" key="2">
    <source>
        <dbReference type="Proteomes" id="UP001211907"/>
    </source>
</evidence>